<dbReference type="PANTHER" id="PTHR43289">
    <property type="entry name" value="MITOGEN-ACTIVATED PROTEIN KINASE KINASE KINASE 20-RELATED"/>
    <property type="match status" value="1"/>
</dbReference>
<evidence type="ECO:0000256" key="4">
    <source>
        <dbReference type="ARBA" id="ARBA00022840"/>
    </source>
</evidence>
<dbReference type="InterPro" id="IPR017441">
    <property type="entry name" value="Protein_kinase_ATP_BS"/>
</dbReference>
<feature type="binding site" evidence="6">
    <location>
        <position position="140"/>
    </location>
    <ligand>
        <name>ATP</name>
        <dbReference type="ChEBI" id="CHEBI:30616"/>
    </ligand>
</feature>
<evidence type="ECO:0000259" key="8">
    <source>
        <dbReference type="PROSITE" id="PS50011"/>
    </source>
</evidence>
<dbReference type="InterPro" id="IPR019734">
    <property type="entry name" value="TPR_rpt"/>
</dbReference>
<dbReference type="Gene3D" id="1.25.40.10">
    <property type="entry name" value="Tetratricopeptide repeat domain"/>
    <property type="match status" value="2"/>
</dbReference>
<dbReference type="GO" id="GO:0005524">
    <property type="term" value="F:ATP binding"/>
    <property type="evidence" value="ECO:0007669"/>
    <property type="project" value="UniProtKB-UniRule"/>
</dbReference>
<reference evidence="9 10" key="1">
    <citation type="submission" date="2019-02" db="EMBL/GenBank/DDBJ databases">
        <title>Deep-cultivation of Planctomycetes and their phenomic and genomic characterization uncovers novel biology.</title>
        <authorList>
            <person name="Wiegand S."/>
            <person name="Jogler M."/>
            <person name="Boedeker C."/>
            <person name="Pinto D."/>
            <person name="Vollmers J."/>
            <person name="Rivas-Marin E."/>
            <person name="Kohn T."/>
            <person name="Peeters S.H."/>
            <person name="Heuer A."/>
            <person name="Rast P."/>
            <person name="Oberbeckmann S."/>
            <person name="Bunk B."/>
            <person name="Jeske O."/>
            <person name="Meyerdierks A."/>
            <person name="Storesund J.E."/>
            <person name="Kallscheuer N."/>
            <person name="Luecker S."/>
            <person name="Lage O.M."/>
            <person name="Pohl T."/>
            <person name="Merkel B.J."/>
            <person name="Hornburger P."/>
            <person name="Mueller R.-W."/>
            <person name="Bruemmer F."/>
            <person name="Labrenz M."/>
            <person name="Spormann A.M."/>
            <person name="Op Den Camp H."/>
            <person name="Overmann J."/>
            <person name="Amann R."/>
            <person name="Jetten M.S.M."/>
            <person name="Mascher T."/>
            <person name="Medema M.H."/>
            <person name="Devos D.P."/>
            <person name="Kaster A.-K."/>
            <person name="Ovreas L."/>
            <person name="Rohde M."/>
            <person name="Galperin M.Y."/>
            <person name="Jogler C."/>
        </authorList>
    </citation>
    <scope>NUCLEOTIDE SEQUENCE [LARGE SCALE GENOMIC DNA]</scope>
    <source>
        <strain evidence="9 10">KOR34</strain>
    </source>
</reference>
<dbReference type="PROSITE" id="PS50005">
    <property type="entry name" value="TPR"/>
    <property type="match status" value="1"/>
</dbReference>
<evidence type="ECO:0000256" key="5">
    <source>
        <dbReference type="PROSITE-ProRule" id="PRU00339"/>
    </source>
</evidence>
<accession>A0A5C5VI23</accession>
<dbReference type="InterPro" id="IPR011009">
    <property type="entry name" value="Kinase-like_dom_sf"/>
</dbReference>
<dbReference type="CDD" id="cd14014">
    <property type="entry name" value="STKc_PknB_like"/>
    <property type="match status" value="1"/>
</dbReference>
<evidence type="ECO:0000256" key="1">
    <source>
        <dbReference type="ARBA" id="ARBA00022679"/>
    </source>
</evidence>
<dbReference type="PROSITE" id="PS00107">
    <property type="entry name" value="PROTEIN_KINASE_ATP"/>
    <property type="match status" value="1"/>
</dbReference>
<keyword evidence="10" id="KW-1185">Reference proteome</keyword>
<keyword evidence="5" id="KW-0802">TPR repeat</keyword>
<dbReference type="Pfam" id="PF13181">
    <property type="entry name" value="TPR_8"/>
    <property type="match status" value="1"/>
</dbReference>
<dbReference type="PROSITE" id="PS00108">
    <property type="entry name" value="PROTEIN_KINASE_ST"/>
    <property type="match status" value="1"/>
</dbReference>
<dbReference type="EMBL" id="SIHJ01000001">
    <property type="protein sequence ID" value="TWT37663.1"/>
    <property type="molecule type" value="Genomic_DNA"/>
</dbReference>
<sequence length="917" mass="100540">MSQPTPPPADRGADAPSDATREKLAQILDEYLESMENGEWPTLEELTRRHPDLAEHLPGYLEGLHLLQSSLGDSPLNGLRCDGNLLDDETVHYEAAVGVDKPTVNKRVGDFELINVIGRGGMGVVYEAWQLSLNRRVALKVLPFAAMLDERQTARFTTEAQAAAGLHHQNIVPVYAVGQQRGIHFYAMQFIDGHSLAEAIAEMRSERDGAASATDEATPRAASRIDSRSDRPPSSLGAIRGAAFFQAVARLGAEAADALDYAHRYGVVHRDVKPGNLLVDRDRKAWVTDFGLARVQSEMSMTMPGDLVGSLRYMSPEQARGRGDMIDCRTDVYGLGATLYELLTLQPAHSGEDHEELLHRVFNDDPTRPRKLNPAIPADLENIVLRAMEKRRDDRYATAEELADDLRRFLDGKPTAARRPSLADRTAKWVARRRGVAISAAAALVVVSVVSVASAIWIASAGRQTAEALRQSQASQALAEKHFEQARAVVDHFGGDLADRLSDIPGAETLRRELLSDTLGYYQRFLQSTPDDQSVASDMAATYFKSGAIAERLGETITARDFYAKAVEHWRQSPVETEQSDGAPLACLELGLGLGALARVQGQLGVVDDSEQLFGEAITILRECAIESPGDADTANALAETLSNFGLLLRRDGRSGLAASNIRESIKWLEDASRSAPEEPRYVRNIAVAKSNLSEALREHSPVEAITASRDARLAMRRLVQEYPEDTGFKADLAMTYNNLAAMQGAQGNWAAAAEGYRDAAGQIEQLVRRNPLIPRHRRELAITHSNLGLALARIGEPHESQKAFRVAEGYLIGLIGDFPQQTSYRSAMAALWNNRGVALQFAGQDEAALEAFEKAVDVQEELAEQGGISLAQASVLNRQYQNFAELLRRANRAEEGQDIERRRKELNQILDSGNIK</sequence>
<gene>
    <name evidence="9" type="primary">prkC_7</name>
    <name evidence="9" type="ORF">KOR34_26220</name>
</gene>
<feature type="region of interest" description="Disordered" evidence="7">
    <location>
        <begin position="1"/>
        <end position="20"/>
    </location>
</feature>
<evidence type="ECO:0000313" key="9">
    <source>
        <dbReference type="EMBL" id="TWT37663.1"/>
    </source>
</evidence>
<dbReference type="InterPro" id="IPR011990">
    <property type="entry name" value="TPR-like_helical_dom_sf"/>
</dbReference>
<dbReference type="GO" id="GO:0004674">
    <property type="term" value="F:protein serine/threonine kinase activity"/>
    <property type="evidence" value="ECO:0007669"/>
    <property type="project" value="UniProtKB-EC"/>
</dbReference>
<dbReference type="Gene3D" id="3.30.200.20">
    <property type="entry name" value="Phosphorylase Kinase, domain 1"/>
    <property type="match status" value="1"/>
</dbReference>
<dbReference type="SMART" id="SM00028">
    <property type="entry name" value="TPR"/>
    <property type="match status" value="4"/>
</dbReference>
<dbReference type="Pfam" id="PF00069">
    <property type="entry name" value="Pkinase"/>
    <property type="match status" value="1"/>
</dbReference>
<feature type="repeat" description="TPR" evidence="5">
    <location>
        <begin position="830"/>
        <end position="863"/>
    </location>
</feature>
<dbReference type="RefSeq" id="WP_146564981.1">
    <property type="nucleotide sequence ID" value="NZ_SIHJ01000001.1"/>
</dbReference>
<dbReference type="SUPFAM" id="SSF48452">
    <property type="entry name" value="TPR-like"/>
    <property type="match status" value="2"/>
</dbReference>
<evidence type="ECO:0000256" key="7">
    <source>
        <dbReference type="SAM" id="MobiDB-lite"/>
    </source>
</evidence>
<keyword evidence="1 9" id="KW-0808">Transferase</keyword>
<dbReference type="InterPro" id="IPR000719">
    <property type="entry name" value="Prot_kinase_dom"/>
</dbReference>
<dbReference type="Gene3D" id="1.10.510.10">
    <property type="entry name" value="Transferase(Phosphotransferase) domain 1"/>
    <property type="match status" value="1"/>
</dbReference>
<dbReference type="OrthoDB" id="6111975at2"/>
<protein>
    <submittedName>
        <fullName evidence="9">Serine/threonine-protein kinase PrkC</fullName>
        <ecNumber evidence="9">2.7.11.1</ecNumber>
    </submittedName>
</protein>
<keyword evidence="3 9" id="KW-0418">Kinase</keyword>
<dbReference type="AlphaFoldDB" id="A0A5C5VI23"/>
<keyword evidence="2 6" id="KW-0547">Nucleotide-binding</keyword>
<dbReference type="EC" id="2.7.11.1" evidence="9"/>
<dbReference type="InterPro" id="IPR008271">
    <property type="entry name" value="Ser/Thr_kinase_AS"/>
</dbReference>
<dbReference type="SUPFAM" id="SSF56112">
    <property type="entry name" value="Protein kinase-like (PK-like)"/>
    <property type="match status" value="1"/>
</dbReference>
<evidence type="ECO:0000256" key="2">
    <source>
        <dbReference type="ARBA" id="ARBA00022741"/>
    </source>
</evidence>
<dbReference type="Proteomes" id="UP000316714">
    <property type="component" value="Unassembled WGS sequence"/>
</dbReference>
<evidence type="ECO:0000256" key="3">
    <source>
        <dbReference type="ARBA" id="ARBA00022777"/>
    </source>
</evidence>
<comment type="caution">
    <text evidence="9">The sequence shown here is derived from an EMBL/GenBank/DDBJ whole genome shotgun (WGS) entry which is preliminary data.</text>
</comment>
<feature type="region of interest" description="Disordered" evidence="7">
    <location>
        <begin position="207"/>
        <end position="234"/>
    </location>
</feature>
<evidence type="ECO:0000313" key="10">
    <source>
        <dbReference type="Proteomes" id="UP000316714"/>
    </source>
</evidence>
<organism evidence="9 10">
    <name type="scientific">Posidoniimonas corsicana</name>
    <dbReference type="NCBI Taxonomy" id="1938618"/>
    <lineage>
        <taxon>Bacteria</taxon>
        <taxon>Pseudomonadati</taxon>
        <taxon>Planctomycetota</taxon>
        <taxon>Planctomycetia</taxon>
        <taxon>Pirellulales</taxon>
        <taxon>Lacipirellulaceae</taxon>
        <taxon>Posidoniimonas</taxon>
    </lineage>
</organism>
<feature type="domain" description="Protein kinase" evidence="8">
    <location>
        <begin position="111"/>
        <end position="410"/>
    </location>
</feature>
<dbReference type="PROSITE" id="PS50011">
    <property type="entry name" value="PROTEIN_KINASE_DOM"/>
    <property type="match status" value="1"/>
</dbReference>
<name>A0A5C5VI23_9BACT</name>
<proteinExistence type="predicted"/>
<evidence type="ECO:0000256" key="6">
    <source>
        <dbReference type="PROSITE-ProRule" id="PRU10141"/>
    </source>
</evidence>
<dbReference type="SMART" id="SM00220">
    <property type="entry name" value="S_TKc"/>
    <property type="match status" value="1"/>
</dbReference>
<keyword evidence="4 6" id="KW-0067">ATP-binding</keyword>
<dbReference type="PANTHER" id="PTHR43289:SF34">
    <property type="entry name" value="SERINE_THREONINE-PROTEIN KINASE YBDM-RELATED"/>
    <property type="match status" value="1"/>
</dbReference>